<protein>
    <submittedName>
        <fullName evidence="1">Uncharacterized protein</fullName>
    </submittedName>
</protein>
<keyword evidence="2" id="KW-1185">Reference proteome</keyword>
<dbReference type="EMBL" id="MVIH01000004">
    <property type="protein sequence ID" value="ORB54171.1"/>
    <property type="molecule type" value="Genomic_DNA"/>
</dbReference>
<gene>
    <name evidence="1" type="ORF">BST42_11330</name>
</gene>
<accession>A0A1X0IZ92</accession>
<comment type="caution">
    <text evidence="1">The sequence shown here is derived from an EMBL/GenBank/DDBJ whole genome shotgun (WGS) entry which is preliminary data.</text>
</comment>
<dbReference type="RefSeq" id="WP_083118886.1">
    <property type="nucleotide sequence ID" value="NZ_JACKUO010000028.1"/>
</dbReference>
<evidence type="ECO:0000313" key="1">
    <source>
        <dbReference type="EMBL" id="ORB54171.1"/>
    </source>
</evidence>
<proteinExistence type="predicted"/>
<dbReference type="Proteomes" id="UP000192534">
    <property type="component" value="Unassembled WGS sequence"/>
</dbReference>
<organism evidence="1 2">
    <name type="scientific">Mycolicibacterium rhodesiae</name>
    <name type="common">Mycobacterium rhodesiae</name>
    <dbReference type="NCBI Taxonomy" id="36814"/>
    <lineage>
        <taxon>Bacteria</taxon>
        <taxon>Bacillati</taxon>
        <taxon>Actinomycetota</taxon>
        <taxon>Actinomycetes</taxon>
        <taxon>Mycobacteriales</taxon>
        <taxon>Mycobacteriaceae</taxon>
        <taxon>Mycolicibacterium</taxon>
    </lineage>
</organism>
<evidence type="ECO:0000313" key="2">
    <source>
        <dbReference type="Proteomes" id="UP000192534"/>
    </source>
</evidence>
<reference evidence="1 2" key="1">
    <citation type="submission" date="2016-12" db="EMBL/GenBank/DDBJ databases">
        <title>The new phylogeny of genus Mycobacterium.</title>
        <authorList>
            <person name="Tortoli E."/>
            <person name="Trovato A."/>
            <person name="Cirillo D.M."/>
        </authorList>
    </citation>
    <scope>NUCLEOTIDE SEQUENCE [LARGE SCALE GENOMIC DNA]</scope>
    <source>
        <strain evidence="1 2">DSM 44223</strain>
    </source>
</reference>
<name>A0A1X0IZ92_MYCRH</name>
<sequence>MGYRRITVRALAGLAGAAAVVTVPLTVMSGVANADPGLGWGAPGPGILPGLGFGGVGGPASGLGLLPGAGLGAPGAGLLPGPGLGGLGGPLSGLGLLPGAGVGLPGPGLI</sequence>
<dbReference type="AlphaFoldDB" id="A0A1X0IZ92"/>